<organism evidence="1 2">
    <name type="scientific">Trichococcus pasteurii</name>
    <dbReference type="NCBI Taxonomy" id="43064"/>
    <lineage>
        <taxon>Bacteria</taxon>
        <taxon>Bacillati</taxon>
        <taxon>Bacillota</taxon>
        <taxon>Bacilli</taxon>
        <taxon>Lactobacillales</taxon>
        <taxon>Carnobacteriaceae</taxon>
        <taxon>Trichococcus</taxon>
    </lineage>
</organism>
<reference evidence="2" key="1">
    <citation type="submission" date="2016-04" db="EMBL/GenBank/DDBJ databases">
        <authorList>
            <person name="Strepis N."/>
        </authorList>
    </citation>
    <scope>NUCLEOTIDE SEQUENCE [LARGE SCALE GENOMIC DNA]</scope>
</reference>
<dbReference type="Proteomes" id="UP000195985">
    <property type="component" value="Unassembled WGS sequence"/>
</dbReference>
<dbReference type="AlphaFoldDB" id="A0A1W1IDL2"/>
<dbReference type="RefSeq" id="WP_086941715.1">
    <property type="nucleotide sequence ID" value="NZ_FONM01000003.1"/>
</dbReference>
<name>A0A1W1IDL2_9LACT</name>
<accession>A0A1W1IDL2</accession>
<dbReference type="STRING" id="43064.SAMN04488086_10365"/>
<protein>
    <submittedName>
        <fullName evidence="1">Uncharacterized protein</fullName>
    </submittedName>
</protein>
<dbReference type="EMBL" id="FWEY01000001">
    <property type="protein sequence ID" value="SLM50843.1"/>
    <property type="molecule type" value="Genomic_DNA"/>
</dbReference>
<evidence type="ECO:0000313" key="2">
    <source>
        <dbReference type="Proteomes" id="UP000195985"/>
    </source>
</evidence>
<gene>
    <name evidence="1" type="ORF">TPAS_515</name>
</gene>
<evidence type="ECO:0000313" key="1">
    <source>
        <dbReference type="EMBL" id="SLM50843.1"/>
    </source>
</evidence>
<proteinExistence type="predicted"/>
<keyword evidence="2" id="KW-1185">Reference proteome</keyword>
<sequence>MRMSERIRNLEQKTHVDALPALIIEVLEDGMVEIYGDNEGEKVRMTEAEYTSWAKRYQKKRDQMNITIEMGEWDLEE</sequence>